<accession>A0A481Z5N3</accession>
<evidence type="ECO:0000313" key="2">
    <source>
        <dbReference type="EMBL" id="QBK90390.1"/>
    </source>
</evidence>
<evidence type="ECO:0000256" key="1">
    <source>
        <dbReference type="SAM" id="Phobius"/>
    </source>
</evidence>
<keyword evidence="1" id="KW-1133">Transmembrane helix</keyword>
<dbReference type="EMBL" id="MK500481">
    <property type="protein sequence ID" value="QBK90390.1"/>
    <property type="molecule type" value="Genomic_DNA"/>
</dbReference>
<evidence type="ECO:0008006" key="3">
    <source>
        <dbReference type="Google" id="ProtNLM"/>
    </source>
</evidence>
<protein>
    <recommendedName>
        <fullName evidence="3">Transmembrane protein</fullName>
    </recommendedName>
</protein>
<reference evidence="2" key="1">
    <citation type="journal article" date="2019" name="MBio">
        <title>Virus Genomes from Deep Sea Sediments Expand the Ocean Megavirome and Support Independent Origins of Viral Gigantism.</title>
        <authorList>
            <person name="Backstrom D."/>
            <person name="Yutin N."/>
            <person name="Jorgensen S.L."/>
            <person name="Dharamshi J."/>
            <person name="Homa F."/>
            <person name="Zaremba-Niedwiedzka K."/>
            <person name="Spang A."/>
            <person name="Wolf Y.I."/>
            <person name="Koonin E.V."/>
            <person name="Ettema T.J."/>
        </authorList>
    </citation>
    <scope>NUCLEOTIDE SEQUENCE</scope>
</reference>
<feature type="transmembrane region" description="Helical" evidence="1">
    <location>
        <begin position="6"/>
        <end position="26"/>
    </location>
</feature>
<keyword evidence="1" id="KW-0472">Membrane</keyword>
<name>A0A481Z5N3_9VIRU</name>
<proteinExistence type="predicted"/>
<keyword evidence="1" id="KW-0812">Transmembrane</keyword>
<gene>
    <name evidence="2" type="ORF">LCPAC103_00710</name>
</gene>
<sequence length="239" mass="26353">MPFASPEWILAIITLIVLVVFWLFLLNAARNQPPARGAVYCQSGKCATNIFNGVKKCPKKGEKIIFDPAIEVCNSPNSCDNLITRFAVQSDGSTDISGKCETGVECRCLAKQQCANFIVGTFMSDDGNAFQPIDTQKISFDQRTNYTNDANAMVIDPPFQIDDPAAEFCAAPFQWVMENRLWPNGCLRGTLAFLPADVKDFDVNTTPLGCVRGETCPEGQMAVWDRSKDEVVCRDSDMP</sequence>
<organism evidence="2">
    <name type="scientific">Pithovirus LCPAC103</name>
    <dbReference type="NCBI Taxonomy" id="2506588"/>
    <lineage>
        <taxon>Viruses</taxon>
        <taxon>Pithoviruses</taxon>
    </lineage>
</organism>